<dbReference type="InterPro" id="IPR005358">
    <property type="entry name" value="Puta_zinc/iron-chelating_dom"/>
</dbReference>
<dbReference type="Pfam" id="PF03692">
    <property type="entry name" value="CxxCxxCC"/>
    <property type="match status" value="1"/>
</dbReference>
<protein>
    <submittedName>
        <fullName evidence="1">Fe-S-cluster containining protein</fullName>
    </submittedName>
</protein>
<evidence type="ECO:0000313" key="1">
    <source>
        <dbReference type="EMBL" id="VFJ91610.1"/>
    </source>
</evidence>
<dbReference type="PANTHER" id="PTHR35866:SF2">
    <property type="entry name" value="YKGJ FAMILY CYSTEINE CLUSTER PROTEIN"/>
    <property type="match status" value="1"/>
</dbReference>
<sequence>MNNSDSLKSVSFECLCEDCAVNCCGPFDGVAPNLQSTQGIKHTKIILLPQDVEQLEEISRDDLISTENGFRFMKTHEDGRCHAFIGGKCEVYHHRPTVCRAYPLYFDMFTGLCVDTNCPGIDNKESINSSGMSHFYDDLVKVYKYWVGI</sequence>
<gene>
    <name evidence="1" type="ORF">BECKLFY1418B_GA0070995_10276</name>
</gene>
<dbReference type="EMBL" id="CAADFF010000027">
    <property type="protein sequence ID" value="VFJ91610.1"/>
    <property type="molecule type" value="Genomic_DNA"/>
</dbReference>
<name>A0A450UGF2_9GAMM</name>
<accession>A0A450UGF2</accession>
<dbReference type="AlphaFoldDB" id="A0A450UGF2"/>
<proteinExistence type="predicted"/>
<reference evidence="1" key="1">
    <citation type="submission" date="2019-02" db="EMBL/GenBank/DDBJ databases">
        <authorList>
            <person name="Gruber-Vodicka R. H."/>
            <person name="Seah K. B. B."/>
        </authorList>
    </citation>
    <scope>NUCLEOTIDE SEQUENCE</scope>
    <source>
        <strain evidence="1">BECK_M7</strain>
    </source>
</reference>
<dbReference type="PANTHER" id="PTHR35866">
    <property type="entry name" value="PUTATIVE-RELATED"/>
    <property type="match status" value="1"/>
</dbReference>
<organism evidence="1">
    <name type="scientific">Candidatus Kentrum sp. LFY</name>
    <dbReference type="NCBI Taxonomy" id="2126342"/>
    <lineage>
        <taxon>Bacteria</taxon>
        <taxon>Pseudomonadati</taxon>
        <taxon>Pseudomonadota</taxon>
        <taxon>Gammaproteobacteria</taxon>
        <taxon>Candidatus Kentrum</taxon>
    </lineage>
</organism>